<dbReference type="InterPro" id="IPR045060">
    <property type="entry name" value="Phe-tRNA-ligase_IIc_bsu"/>
</dbReference>
<dbReference type="Pfam" id="PF03147">
    <property type="entry name" value="FDX-ACB"/>
    <property type="match status" value="1"/>
</dbReference>
<comment type="subcellular location">
    <subcellularLocation>
        <location evidence="1 15">Cytoplasm</location>
    </subcellularLocation>
</comment>
<evidence type="ECO:0000256" key="12">
    <source>
        <dbReference type="ARBA" id="ARBA00022917"/>
    </source>
</evidence>
<evidence type="ECO:0000256" key="2">
    <source>
        <dbReference type="ARBA" id="ARBA00008653"/>
    </source>
</evidence>
<evidence type="ECO:0000256" key="10">
    <source>
        <dbReference type="ARBA" id="ARBA00022842"/>
    </source>
</evidence>
<organism evidence="20 21">
    <name type="scientific">Limnothrix redekei LRLZ20PSL1</name>
    <dbReference type="NCBI Taxonomy" id="3112953"/>
    <lineage>
        <taxon>Bacteria</taxon>
        <taxon>Bacillati</taxon>
        <taxon>Cyanobacteriota</taxon>
        <taxon>Cyanophyceae</taxon>
        <taxon>Pseudanabaenales</taxon>
        <taxon>Pseudanabaenaceae</taxon>
        <taxon>Limnothrix</taxon>
    </lineage>
</organism>
<dbReference type="InterPro" id="IPR045864">
    <property type="entry name" value="aa-tRNA-synth_II/BPL/LPL"/>
</dbReference>
<evidence type="ECO:0000256" key="5">
    <source>
        <dbReference type="ARBA" id="ARBA00022555"/>
    </source>
</evidence>
<dbReference type="GO" id="GO:0004826">
    <property type="term" value="F:phenylalanine-tRNA ligase activity"/>
    <property type="evidence" value="ECO:0007669"/>
    <property type="project" value="UniProtKB-EC"/>
</dbReference>
<keyword evidence="8 15" id="KW-0547">Nucleotide-binding</keyword>
<dbReference type="EC" id="6.1.1.20" evidence="15"/>
<proteinExistence type="inferred from homology"/>
<dbReference type="InterPro" id="IPR012340">
    <property type="entry name" value="NA-bd_OB-fold"/>
</dbReference>
<evidence type="ECO:0000256" key="15">
    <source>
        <dbReference type="HAMAP-Rule" id="MF_00283"/>
    </source>
</evidence>
<evidence type="ECO:0000256" key="3">
    <source>
        <dbReference type="ARBA" id="ARBA00011209"/>
    </source>
</evidence>
<keyword evidence="10 15" id="KW-0460">Magnesium</keyword>
<dbReference type="SMART" id="SM00896">
    <property type="entry name" value="FDX-ACB"/>
    <property type="match status" value="1"/>
</dbReference>
<dbReference type="Pfam" id="PF01588">
    <property type="entry name" value="tRNA_bind"/>
    <property type="match status" value="1"/>
</dbReference>
<comment type="caution">
    <text evidence="20">The sequence shown here is derived from an EMBL/GenBank/DDBJ whole genome shotgun (WGS) entry which is preliminary data.</text>
</comment>
<dbReference type="Pfam" id="PF17759">
    <property type="entry name" value="tRNA_synthFbeta"/>
    <property type="match status" value="1"/>
</dbReference>
<dbReference type="SUPFAM" id="SSF56037">
    <property type="entry name" value="PheT/TilS domain"/>
    <property type="match status" value="1"/>
</dbReference>
<keyword evidence="9 15" id="KW-0067">ATP-binding</keyword>
<feature type="binding site" evidence="15">
    <location>
        <position position="500"/>
    </location>
    <ligand>
        <name>Mg(2+)</name>
        <dbReference type="ChEBI" id="CHEBI:18420"/>
        <note>shared with alpha subunit</note>
    </ligand>
</feature>
<dbReference type="InterPro" id="IPR009061">
    <property type="entry name" value="DNA-bd_dom_put_sf"/>
</dbReference>
<keyword evidence="12 15" id="KW-0648">Protein biosynthesis</keyword>
<dbReference type="Gene3D" id="3.30.930.10">
    <property type="entry name" value="Bira Bifunctional Protein, Domain 2"/>
    <property type="match status" value="1"/>
</dbReference>
<evidence type="ECO:0000256" key="1">
    <source>
        <dbReference type="ARBA" id="ARBA00004496"/>
    </source>
</evidence>
<dbReference type="Gene3D" id="2.40.50.140">
    <property type="entry name" value="Nucleic acid-binding proteins"/>
    <property type="match status" value="1"/>
</dbReference>
<dbReference type="SUPFAM" id="SSF46955">
    <property type="entry name" value="Putative DNA-binding domain"/>
    <property type="match status" value="1"/>
</dbReference>
<dbReference type="CDD" id="cd00769">
    <property type="entry name" value="PheRS_beta_core"/>
    <property type="match status" value="1"/>
</dbReference>
<dbReference type="PANTHER" id="PTHR10947:SF0">
    <property type="entry name" value="PHENYLALANINE--TRNA LIGASE BETA SUBUNIT"/>
    <property type="match status" value="1"/>
</dbReference>
<dbReference type="SMART" id="SM00874">
    <property type="entry name" value="B5"/>
    <property type="match status" value="1"/>
</dbReference>
<dbReference type="Gene3D" id="3.50.40.10">
    <property type="entry name" value="Phenylalanyl-trna Synthetase, Chain B, domain 3"/>
    <property type="match status" value="1"/>
</dbReference>
<sequence>MRISLNWLRELVPFNATAEQLAETLTLSGFEVESIEDLRALADGVVVGKVLDRQQHPNADRLSVCTVDVGQAEPLTIVCGAKNVATGQTVAVATVGTYLPAVDLKLKPTKLRGVPSAGMICSLSELGLEKESEGIHVFAEGESLAAGMDVRPLLGLDDVILDVTSTANRADALSMVGIAREVAALVGGAVILPPTTATLPDHLGSGVTVRVSESKACPAYVGTVIEGVTIGPSPDWLQRRLQSAGVRPISNVVDVTNWVMLEWGQPLHAFDRDQLQGVCGGSELAIGVRYGRAGETLKTLDGQERSLSPQALLITGNDRPIALAGVMGGEETEVDSSTTNLLLEAALFEPAAVRRSARSIGIRTEASTRYERGTNQVEFGLALQRAIDLILQLAGGQVVARDQADARPPLETFSRTLNLRLDRLHQILGPLQPPEGEKIDEASDLRDFVPAEAVEQILSSLGCQLRVTTAGTPEGGGREWEVIVPPYRYRDLEREIDLIEEVARLFGYNRFSSTLPPKSEFGCLPPDIALLRQIRELFRAEGLTELMHYSLCKPAGGRQVTLANPLYAEYSALRTELISGLVDAYQYNLEQGNGGLNGFEIGRVFWSEEDGLFEADKLGGILGGDVRRGRWTAGGKESPLTWYEAKGILEAVFDRLNLSVEYQADRADARLHPGRTASLWLRGNRLGTFGQLHPELCQARDLPAEIYVFELDLETIYKVAIDDAPPQPKFAPYATLPASSRDLAFFAPTKVTVAELERTMAKAGRPLLEQVELFDEYRGDRVPEGQRSLAFRLLYRSPDRTLTDEDVEPLHQKVRDAITEKFGATLRS</sequence>
<keyword evidence="4 15" id="KW-0963">Cytoplasm</keyword>
<dbReference type="Gene3D" id="3.30.70.380">
    <property type="entry name" value="Ferrodoxin-fold anticodon-binding domain"/>
    <property type="match status" value="1"/>
</dbReference>
<evidence type="ECO:0000256" key="16">
    <source>
        <dbReference type="PROSITE-ProRule" id="PRU00209"/>
    </source>
</evidence>
<dbReference type="SMART" id="SM00873">
    <property type="entry name" value="B3_4"/>
    <property type="match status" value="1"/>
</dbReference>
<evidence type="ECO:0000256" key="14">
    <source>
        <dbReference type="ARBA" id="ARBA00049255"/>
    </source>
</evidence>
<dbReference type="Gene3D" id="3.30.56.10">
    <property type="match status" value="2"/>
</dbReference>
<evidence type="ECO:0000259" key="19">
    <source>
        <dbReference type="PROSITE" id="PS51483"/>
    </source>
</evidence>
<evidence type="ECO:0000259" key="18">
    <source>
        <dbReference type="PROSITE" id="PS51447"/>
    </source>
</evidence>
<dbReference type="InterPro" id="IPR020825">
    <property type="entry name" value="Phe-tRNA_synthase-like_B3/B4"/>
</dbReference>
<dbReference type="SUPFAM" id="SSF50249">
    <property type="entry name" value="Nucleic acid-binding proteins"/>
    <property type="match status" value="1"/>
</dbReference>
<keyword evidence="21" id="KW-1185">Reference proteome</keyword>
<comment type="cofactor">
    <cofactor evidence="15">
        <name>Mg(2+)</name>
        <dbReference type="ChEBI" id="CHEBI:18420"/>
    </cofactor>
    <text evidence="15">Binds 2 magnesium ions per tetramer.</text>
</comment>
<dbReference type="SUPFAM" id="SSF55681">
    <property type="entry name" value="Class II aaRS and biotin synthetases"/>
    <property type="match status" value="1"/>
</dbReference>
<keyword evidence="11 16" id="KW-0694">RNA-binding</keyword>
<evidence type="ECO:0000256" key="8">
    <source>
        <dbReference type="ARBA" id="ARBA00022741"/>
    </source>
</evidence>
<dbReference type="PROSITE" id="PS50886">
    <property type="entry name" value="TRBD"/>
    <property type="match status" value="1"/>
</dbReference>
<evidence type="ECO:0000256" key="7">
    <source>
        <dbReference type="ARBA" id="ARBA00022723"/>
    </source>
</evidence>
<comment type="subunit">
    <text evidence="3 15">Tetramer of two alpha and two beta subunits.</text>
</comment>
<evidence type="ECO:0000256" key="6">
    <source>
        <dbReference type="ARBA" id="ARBA00022598"/>
    </source>
</evidence>
<gene>
    <name evidence="15 20" type="primary">pheT</name>
    <name evidence="20" type="ORF">VPK24_00940</name>
</gene>
<dbReference type="SUPFAM" id="SSF54991">
    <property type="entry name" value="Anticodon-binding domain of PheRS"/>
    <property type="match status" value="1"/>
</dbReference>
<feature type="binding site" evidence="15">
    <location>
        <position position="501"/>
    </location>
    <ligand>
        <name>Mg(2+)</name>
        <dbReference type="ChEBI" id="CHEBI:18420"/>
        <note>shared with alpha subunit</note>
    </ligand>
</feature>
<evidence type="ECO:0000256" key="11">
    <source>
        <dbReference type="ARBA" id="ARBA00022884"/>
    </source>
</evidence>
<feature type="domain" description="B5" evidence="19">
    <location>
        <begin position="412"/>
        <end position="513"/>
    </location>
</feature>
<dbReference type="InterPro" id="IPR041616">
    <property type="entry name" value="PheRS_beta_core"/>
</dbReference>
<comment type="similarity">
    <text evidence="2 15">Belongs to the phenylalanyl-tRNA synthetase beta subunit family. Type 1 subfamily.</text>
</comment>
<dbReference type="CDD" id="cd02796">
    <property type="entry name" value="tRNA_bind_bactPheRS"/>
    <property type="match status" value="1"/>
</dbReference>
<name>A0ABW7C4X5_9CYAN</name>
<dbReference type="InterPro" id="IPR005146">
    <property type="entry name" value="B3/B4_tRNA-bd"/>
</dbReference>
<dbReference type="Proteomes" id="UP001604335">
    <property type="component" value="Unassembled WGS sequence"/>
</dbReference>
<dbReference type="PANTHER" id="PTHR10947">
    <property type="entry name" value="PHENYLALANYL-TRNA SYNTHETASE BETA CHAIN AND LEUCINE-RICH REPEAT-CONTAINING PROTEIN 47"/>
    <property type="match status" value="1"/>
</dbReference>
<feature type="domain" description="FDX-ACB" evidence="18">
    <location>
        <begin position="734"/>
        <end position="827"/>
    </location>
</feature>
<feature type="binding site" evidence="15">
    <location>
        <position position="497"/>
    </location>
    <ligand>
        <name>Mg(2+)</name>
        <dbReference type="ChEBI" id="CHEBI:18420"/>
        <note>shared with alpha subunit</note>
    </ligand>
</feature>
<dbReference type="InterPro" id="IPR033714">
    <property type="entry name" value="tRNA_bind_bactPheRS"/>
</dbReference>
<accession>A0ABW7C4X5</accession>
<dbReference type="Pfam" id="PF03483">
    <property type="entry name" value="B3_4"/>
    <property type="match status" value="1"/>
</dbReference>
<dbReference type="HAMAP" id="MF_00283">
    <property type="entry name" value="Phe_tRNA_synth_beta1"/>
    <property type="match status" value="1"/>
</dbReference>
<feature type="domain" description="TRNA-binding" evidence="17">
    <location>
        <begin position="39"/>
        <end position="151"/>
    </location>
</feature>
<evidence type="ECO:0000313" key="20">
    <source>
        <dbReference type="EMBL" id="MFG3816187.1"/>
    </source>
</evidence>
<protein>
    <recommendedName>
        <fullName evidence="15">Phenylalanine--tRNA ligase beta subunit</fullName>
        <ecNumber evidence="15">6.1.1.20</ecNumber>
    </recommendedName>
    <alternativeName>
        <fullName evidence="15">Phenylalanyl-tRNA synthetase beta subunit</fullName>
        <shortName evidence="15">PheRS</shortName>
    </alternativeName>
</protein>
<dbReference type="InterPro" id="IPR005121">
    <property type="entry name" value="Fdx_antiC-bd"/>
</dbReference>
<dbReference type="InterPro" id="IPR036690">
    <property type="entry name" value="Fdx_antiC-bd_sf"/>
</dbReference>
<dbReference type="NCBIfam" id="NF045760">
    <property type="entry name" value="YtpR"/>
    <property type="match status" value="1"/>
</dbReference>
<reference evidence="21" key="1">
    <citation type="journal article" date="2024" name="Algal Res.">
        <title>Biochemical, toxicological and genomic investigation of a high-biomass producing Limnothrix strain isolated from Italian shallow drinking water reservoir.</title>
        <authorList>
            <person name="Simonazzi M."/>
            <person name="Shishido T.K."/>
            <person name="Delbaje E."/>
            <person name="Wahlsten M."/>
            <person name="Fewer D.P."/>
            <person name="Sivonen K."/>
            <person name="Pezzolesi L."/>
            <person name="Pistocchi R."/>
        </authorList>
    </citation>
    <scope>NUCLEOTIDE SEQUENCE [LARGE SCALE GENOMIC DNA]</scope>
    <source>
        <strain evidence="21">LRLZ20PSL1</strain>
    </source>
</reference>
<dbReference type="NCBIfam" id="TIGR00472">
    <property type="entry name" value="pheT_bact"/>
    <property type="match status" value="1"/>
</dbReference>
<evidence type="ECO:0000256" key="13">
    <source>
        <dbReference type="ARBA" id="ARBA00023146"/>
    </source>
</evidence>
<keyword evidence="5 16" id="KW-0820">tRNA-binding</keyword>
<dbReference type="Pfam" id="PF03484">
    <property type="entry name" value="B5"/>
    <property type="match status" value="1"/>
</dbReference>
<dbReference type="InterPro" id="IPR005147">
    <property type="entry name" value="tRNA_synthase_B5-dom"/>
</dbReference>
<evidence type="ECO:0000259" key="17">
    <source>
        <dbReference type="PROSITE" id="PS50886"/>
    </source>
</evidence>
<dbReference type="RefSeq" id="WP_393009919.1">
    <property type="nucleotide sequence ID" value="NZ_JAZAQF010000002.1"/>
</dbReference>
<evidence type="ECO:0000313" key="21">
    <source>
        <dbReference type="Proteomes" id="UP001604335"/>
    </source>
</evidence>
<keyword evidence="7 15" id="KW-0479">Metal-binding</keyword>
<dbReference type="PROSITE" id="PS51447">
    <property type="entry name" value="FDX_ACB"/>
    <property type="match status" value="1"/>
</dbReference>
<comment type="catalytic activity">
    <reaction evidence="14 15">
        <text>tRNA(Phe) + L-phenylalanine + ATP = L-phenylalanyl-tRNA(Phe) + AMP + diphosphate + H(+)</text>
        <dbReference type="Rhea" id="RHEA:19413"/>
        <dbReference type="Rhea" id="RHEA-COMP:9668"/>
        <dbReference type="Rhea" id="RHEA-COMP:9699"/>
        <dbReference type="ChEBI" id="CHEBI:15378"/>
        <dbReference type="ChEBI" id="CHEBI:30616"/>
        <dbReference type="ChEBI" id="CHEBI:33019"/>
        <dbReference type="ChEBI" id="CHEBI:58095"/>
        <dbReference type="ChEBI" id="CHEBI:78442"/>
        <dbReference type="ChEBI" id="CHEBI:78531"/>
        <dbReference type="ChEBI" id="CHEBI:456215"/>
        <dbReference type="EC" id="6.1.1.20"/>
    </reaction>
</comment>
<dbReference type="InterPro" id="IPR004532">
    <property type="entry name" value="Phe-tRNA-ligase_IIc_bsu_bact"/>
</dbReference>
<evidence type="ECO:0000256" key="4">
    <source>
        <dbReference type="ARBA" id="ARBA00022490"/>
    </source>
</evidence>
<dbReference type="EMBL" id="JAZAQF010000002">
    <property type="protein sequence ID" value="MFG3816187.1"/>
    <property type="molecule type" value="Genomic_DNA"/>
</dbReference>
<dbReference type="InterPro" id="IPR002547">
    <property type="entry name" value="tRNA-bd_dom"/>
</dbReference>
<keyword evidence="13 15" id="KW-0030">Aminoacyl-tRNA synthetase</keyword>
<feature type="binding site" evidence="15">
    <location>
        <position position="491"/>
    </location>
    <ligand>
        <name>Mg(2+)</name>
        <dbReference type="ChEBI" id="CHEBI:18420"/>
        <note>shared with alpha subunit</note>
    </ligand>
</feature>
<dbReference type="PROSITE" id="PS51483">
    <property type="entry name" value="B5"/>
    <property type="match status" value="1"/>
</dbReference>
<keyword evidence="6 15" id="KW-0436">Ligase</keyword>
<evidence type="ECO:0000256" key="9">
    <source>
        <dbReference type="ARBA" id="ARBA00022840"/>
    </source>
</evidence>